<dbReference type="Proteomes" id="UP000253318">
    <property type="component" value="Unassembled WGS sequence"/>
</dbReference>
<accession>A0A368TAN3</accession>
<keyword evidence="1" id="KW-0812">Transmembrane</keyword>
<gene>
    <name evidence="3" type="ORF">DEF24_02875</name>
</gene>
<dbReference type="EMBL" id="QEIN01000012">
    <property type="protein sequence ID" value="RCV62006.1"/>
    <property type="molecule type" value="Genomic_DNA"/>
</dbReference>
<feature type="domain" description="Acyltransferase 3" evidence="2">
    <location>
        <begin position="1"/>
        <end position="362"/>
    </location>
</feature>
<evidence type="ECO:0000256" key="1">
    <source>
        <dbReference type="SAM" id="Phobius"/>
    </source>
</evidence>
<keyword evidence="3" id="KW-0012">Acyltransferase</keyword>
<feature type="transmembrane region" description="Helical" evidence="1">
    <location>
        <begin position="196"/>
        <end position="213"/>
    </location>
</feature>
<dbReference type="InterPro" id="IPR002656">
    <property type="entry name" value="Acyl_transf_3_dom"/>
</dbReference>
<feature type="transmembrane region" description="Helical" evidence="1">
    <location>
        <begin position="342"/>
        <end position="361"/>
    </location>
</feature>
<feature type="transmembrane region" description="Helical" evidence="1">
    <location>
        <begin position="68"/>
        <end position="86"/>
    </location>
</feature>
<feature type="transmembrane region" description="Helical" evidence="1">
    <location>
        <begin position="234"/>
        <end position="253"/>
    </location>
</feature>
<dbReference type="GO" id="GO:0016747">
    <property type="term" value="F:acyltransferase activity, transferring groups other than amino-acyl groups"/>
    <property type="evidence" value="ECO:0007669"/>
    <property type="project" value="InterPro"/>
</dbReference>
<comment type="caution">
    <text evidence="3">The sequence shown here is derived from an EMBL/GenBank/DDBJ whole genome shotgun (WGS) entry which is preliminary data.</text>
</comment>
<dbReference type="PANTHER" id="PTHR23028:SF53">
    <property type="entry name" value="ACYL_TRANSF_3 DOMAIN-CONTAINING PROTEIN"/>
    <property type="match status" value="1"/>
</dbReference>
<organism evidence="3 4">
    <name type="scientific">Marinitenerispora sediminis</name>
    <dbReference type="NCBI Taxonomy" id="1931232"/>
    <lineage>
        <taxon>Bacteria</taxon>
        <taxon>Bacillati</taxon>
        <taxon>Actinomycetota</taxon>
        <taxon>Actinomycetes</taxon>
        <taxon>Streptosporangiales</taxon>
        <taxon>Nocardiopsidaceae</taxon>
        <taxon>Marinitenerispora</taxon>
    </lineage>
</organism>
<evidence type="ECO:0000313" key="4">
    <source>
        <dbReference type="Proteomes" id="UP000253318"/>
    </source>
</evidence>
<evidence type="ECO:0000259" key="2">
    <source>
        <dbReference type="Pfam" id="PF01757"/>
    </source>
</evidence>
<keyword evidence="3" id="KW-0808">Transferase</keyword>
<feature type="transmembrane region" description="Helical" evidence="1">
    <location>
        <begin position="130"/>
        <end position="148"/>
    </location>
</feature>
<evidence type="ECO:0000313" key="3">
    <source>
        <dbReference type="EMBL" id="RCV62006.1"/>
    </source>
</evidence>
<dbReference type="OrthoDB" id="5242306at2"/>
<keyword evidence="4" id="KW-1185">Reference proteome</keyword>
<dbReference type="Pfam" id="PF01757">
    <property type="entry name" value="Acyl_transf_3"/>
    <property type="match status" value="1"/>
</dbReference>
<dbReference type="GO" id="GO:0016020">
    <property type="term" value="C:membrane"/>
    <property type="evidence" value="ECO:0007669"/>
    <property type="project" value="TreeGrafter"/>
</dbReference>
<keyword evidence="1" id="KW-0472">Membrane</keyword>
<sequence>MVLVFHVAMETGAALAPGAVGALLARGEMGVPLFFALSGFLLYRPWARSALDGTRGPAVRRYLWRRGLRVLPAYWIVAVTAMLLWSRDQITSLPAWTEVLTLTFVYDPDPWWVGTGPVGLGQMWSLCVEVGFYLALPLLSALLARGAARTGRDPGARARRLLAGLAALAGVAVLATVVQFYPEPRPQMHAWPPRTLGMFAVGMALAVLAEWAWREAGPDGPVRRVCRTLPRSAALCWLTAGAVYLAAATPATGPRFVGVDGFWVALVDMATSMLFAFFVIAPVALLPGPAAAAPAGAGWLAALLRHPVAVFLGRVSYGVFLWQFVVLYLWRDFTGQEVFTGSFWLDVVPVTAGTVLLAAVTHRWVEEPVRRWGTADRHRPVPDPTGRADA</sequence>
<feature type="transmembrane region" description="Helical" evidence="1">
    <location>
        <begin position="160"/>
        <end position="181"/>
    </location>
</feature>
<feature type="transmembrane region" description="Helical" evidence="1">
    <location>
        <begin position="308"/>
        <end position="330"/>
    </location>
</feature>
<protein>
    <submittedName>
        <fullName evidence="3">Acyltransferase</fullName>
    </submittedName>
</protein>
<feature type="transmembrane region" description="Helical" evidence="1">
    <location>
        <begin position="31"/>
        <end position="47"/>
    </location>
</feature>
<dbReference type="GO" id="GO:0009103">
    <property type="term" value="P:lipopolysaccharide biosynthetic process"/>
    <property type="evidence" value="ECO:0007669"/>
    <property type="project" value="TreeGrafter"/>
</dbReference>
<keyword evidence="1" id="KW-1133">Transmembrane helix</keyword>
<proteinExistence type="predicted"/>
<dbReference type="InterPro" id="IPR050879">
    <property type="entry name" value="Acyltransferase_3"/>
</dbReference>
<name>A0A368TAN3_9ACTN</name>
<feature type="transmembrane region" description="Helical" evidence="1">
    <location>
        <begin position="273"/>
        <end position="301"/>
    </location>
</feature>
<dbReference type="PANTHER" id="PTHR23028">
    <property type="entry name" value="ACETYLTRANSFERASE"/>
    <property type="match status" value="1"/>
</dbReference>
<reference evidence="3 4" key="1">
    <citation type="submission" date="2018-04" db="EMBL/GenBank/DDBJ databases">
        <title>Novel actinobacteria from marine sediment.</title>
        <authorList>
            <person name="Ng Z.Y."/>
            <person name="Tan G.Y.A."/>
        </authorList>
    </citation>
    <scope>NUCLEOTIDE SEQUENCE [LARGE SCALE GENOMIC DNA]</scope>
    <source>
        <strain evidence="3 4">TPS81</strain>
    </source>
</reference>
<dbReference type="AlphaFoldDB" id="A0A368TAN3"/>